<proteinExistence type="predicted"/>
<sequence>MSSTTDTSYTRSESSKQPRRAPVHKTKFERDIDAAINRGVSNCTNKMHWHTVKVPDAKGNLVWTDVEVRPHRAILTMMQPGPAKCTCERQACRWAWTSKWNHKGMYTTEWVLAGHEQKGIPSKEKEVIRLSAKKVWPLNHSLTEAKLLKLGNRFPEWHFINCMGSSHDHPLAHYSTKLAAERMMDKLPCGTPENPKVYIDLHGNPGSNAAFMRRHPGIVIVTLVECITPKDFINRATKWGPQIRESDGFKMWYDDIHVRDIPRDLAELGSVVSGFVSVHTAYYYDASELSALLAWAPNSVLYASMHRFDGMTGDLNDKEQHWEKRQDSFGYRVNQVNVKTGEAYEHPDNAWWYENDSRICGDTAFGWTMGELCEETYYFMATSVPVTQARMSIKGYGLKAEQLPQSTGTAQTKREMLLTRQVSVKLCGATAIAPIQPDHVDFFDDMRRHMVGKSRGPKEYKDHVSRCKVVAKGLMSDKSVEVEAQQLSDIARMSFMIDFEDHYAGDSFMFGKTYSTTIQADHLYKHGNGIVTMGTMSLLSEMLMSAVESKNLTMAGIKAARTGLDYVQRRGVLNMVK</sequence>
<reference evidence="2" key="1">
    <citation type="submission" date="2019-10" db="EMBL/GenBank/DDBJ databases">
        <title>The miscellaneous mycovirome associated to the plant pathogenic fungus Erysiphe necator.</title>
        <authorList>
            <person name="Rodriguez-Romero J."/>
            <person name="Chiapello M."/>
            <person name="Cordoba L."/>
            <person name="Turina M."/>
            <person name="Ayllon M.A."/>
        </authorList>
    </citation>
    <scope>NUCLEOTIDE SEQUENCE</scope>
    <source>
        <strain evidence="2">PMS14_DN3894</strain>
    </source>
</reference>
<name>A0A8E3YKS8_9VIRU</name>
<evidence type="ECO:0000313" key="2">
    <source>
        <dbReference type="EMBL" id="QKI79992.1"/>
    </source>
</evidence>
<evidence type="ECO:0000256" key="1">
    <source>
        <dbReference type="SAM" id="MobiDB-lite"/>
    </source>
</evidence>
<organism evidence="2">
    <name type="scientific">Erysiphe necator associated abispo virus 5</name>
    <dbReference type="NCBI Taxonomy" id="2741921"/>
    <lineage>
        <taxon>Viruses</taxon>
        <taxon>Riboviria</taxon>
    </lineage>
</organism>
<feature type="compositionally biased region" description="Polar residues" evidence="1">
    <location>
        <begin position="1"/>
        <end position="12"/>
    </location>
</feature>
<protein>
    <submittedName>
        <fullName evidence="2">Replicase</fullName>
    </submittedName>
</protein>
<feature type="region of interest" description="Disordered" evidence="1">
    <location>
        <begin position="1"/>
        <end position="25"/>
    </location>
</feature>
<dbReference type="EMBL" id="MN611690">
    <property type="protein sequence ID" value="QKI79992.1"/>
    <property type="molecule type" value="Genomic_RNA"/>
</dbReference>
<accession>A0A8E3YKS8</accession>